<accession>A0AAX4JB19</accession>
<evidence type="ECO:0000256" key="1">
    <source>
        <dbReference type="ARBA" id="ARBA00022737"/>
    </source>
</evidence>
<proteinExistence type="predicted"/>
<dbReference type="AlphaFoldDB" id="A0AAX4JB19"/>
<sequence>MNGPKYRQEKKIFQSFDIKYQLDNINLLGDLLHLYILAYEDGMGLLRNYCITNEPFDDIEDVKTFNEKYYKKIREKLIYYTENYTIFLDKPKLISKILSAYGFILEYGLFDVEIDKNKAKKYYEFSAIYGSPFGTFRLAQCHEKGVGCKKNLKEAVVFYRCAAKLGFLQGIHTFGTIVLRNKFNLEFDDNIGYFYLHLGVNIATRLYPFVCFDYARNLELDLSPTGHVSDIMYCFKMYNKGAEIDCPNCQLRVAQCYEYGELECEIDLEKSYSYYKKASFNGNIDASVKVAQIYIEPKEMHPPNFELSYKYAIRAAIKGNCMAMLYIIIFYENGLGVDKNLLVAKWWQRIFLFHLKNQSLDINMKIFTEITKTIFYSIENSKKVNDDVEIISECIEPREI</sequence>
<dbReference type="SUPFAM" id="SSF81901">
    <property type="entry name" value="HCP-like"/>
    <property type="match status" value="2"/>
</dbReference>
<evidence type="ECO:0000313" key="3">
    <source>
        <dbReference type="Proteomes" id="UP001334084"/>
    </source>
</evidence>
<dbReference type="Pfam" id="PF08238">
    <property type="entry name" value="Sel1"/>
    <property type="match status" value="5"/>
</dbReference>
<gene>
    <name evidence="2" type="ORF">VNE69_03365</name>
</gene>
<dbReference type="InterPro" id="IPR006597">
    <property type="entry name" value="Sel1-like"/>
</dbReference>
<dbReference type="PANTHER" id="PTHR46430">
    <property type="entry name" value="PROTEIN SKT5-RELATED"/>
    <property type="match status" value="1"/>
</dbReference>
<dbReference type="KEGG" id="vnx:VNE69_03365"/>
<dbReference type="GeneID" id="90540961"/>
<reference evidence="2" key="1">
    <citation type="journal article" date="2024" name="BMC Genomics">
        <title>Functional annotation of a divergent genome using sequence and structure-based similarity.</title>
        <authorList>
            <person name="Svedberg D."/>
            <person name="Winiger R.R."/>
            <person name="Berg A."/>
            <person name="Sharma H."/>
            <person name="Tellgren-Roth C."/>
            <person name="Debrunner-Vossbrinck B.A."/>
            <person name="Vossbrinck C.R."/>
            <person name="Barandun J."/>
        </authorList>
    </citation>
    <scope>NUCLEOTIDE SEQUENCE</scope>
    <source>
        <strain evidence="2">Illinois isolate</strain>
    </source>
</reference>
<dbReference type="PANTHER" id="PTHR46430:SF1">
    <property type="entry name" value="CHITIN SYNTHASE REGULATOR SKT5-RELATED"/>
    <property type="match status" value="1"/>
</dbReference>
<evidence type="ECO:0000313" key="2">
    <source>
        <dbReference type="EMBL" id="WUR03156.1"/>
    </source>
</evidence>
<name>A0AAX4JB19_9MICR</name>
<dbReference type="RefSeq" id="XP_065329301.1">
    <property type="nucleotide sequence ID" value="XM_065473229.1"/>
</dbReference>
<dbReference type="EMBL" id="CP142728">
    <property type="protein sequence ID" value="WUR03156.1"/>
    <property type="molecule type" value="Genomic_DNA"/>
</dbReference>
<keyword evidence="3" id="KW-1185">Reference proteome</keyword>
<dbReference type="InterPro" id="IPR051726">
    <property type="entry name" value="Chitin_Synth_Reg"/>
</dbReference>
<dbReference type="Proteomes" id="UP001334084">
    <property type="component" value="Chromosome 3"/>
</dbReference>
<dbReference type="Gene3D" id="1.25.40.10">
    <property type="entry name" value="Tetratricopeptide repeat domain"/>
    <property type="match status" value="2"/>
</dbReference>
<dbReference type="SMART" id="SM00671">
    <property type="entry name" value="SEL1"/>
    <property type="match status" value="4"/>
</dbReference>
<keyword evidence="1" id="KW-0677">Repeat</keyword>
<protein>
    <submittedName>
        <fullName evidence="2">Chitin synthase regulator</fullName>
    </submittedName>
</protein>
<organism evidence="2 3">
    <name type="scientific">Vairimorpha necatrix</name>
    <dbReference type="NCBI Taxonomy" id="6039"/>
    <lineage>
        <taxon>Eukaryota</taxon>
        <taxon>Fungi</taxon>
        <taxon>Fungi incertae sedis</taxon>
        <taxon>Microsporidia</taxon>
        <taxon>Nosematidae</taxon>
        <taxon>Vairimorpha</taxon>
    </lineage>
</organism>
<dbReference type="InterPro" id="IPR011990">
    <property type="entry name" value="TPR-like_helical_dom_sf"/>
</dbReference>